<dbReference type="InterPro" id="IPR003661">
    <property type="entry name" value="HisK_dim/P_dom"/>
</dbReference>
<evidence type="ECO:0000256" key="10">
    <source>
        <dbReference type="ARBA" id="ARBA00022989"/>
    </source>
</evidence>
<evidence type="ECO:0000259" key="18">
    <source>
        <dbReference type="PROSITE" id="PS50109"/>
    </source>
</evidence>
<feature type="domain" description="Histidine kinase" evidence="18">
    <location>
        <begin position="176"/>
        <end position="392"/>
    </location>
</feature>
<dbReference type="CDD" id="cd00082">
    <property type="entry name" value="HisKA"/>
    <property type="match status" value="1"/>
</dbReference>
<evidence type="ECO:0000256" key="16">
    <source>
        <dbReference type="PROSITE-ProRule" id="PRU00169"/>
    </source>
</evidence>
<comment type="caution">
    <text evidence="20">The sequence shown here is derived from an EMBL/GenBank/DDBJ whole genome shotgun (WGS) entry which is preliminary data.</text>
</comment>
<evidence type="ECO:0000256" key="12">
    <source>
        <dbReference type="ARBA" id="ARBA00023015"/>
    </source>
</evidence>
<dbReference type="GO" id="GO:0005886">
    <property type="term" value="C:plasma membrane"/>
    <property type="evidence" value="ECO:0007669"/>
    <property type="project" value="TreeGrafter"/>
</dbReference>
<evidence type="ECO:0000256" key="1">
    <source>
        <dbReference type="ARBA" id="ARBA00000085"/>
    </source>
</evidence>
<keyword evidence="15" id="KW-0804">Transcription</keyword>
<dbReference type="SMART" id="SM00387">
    <property type="entry name" value="HATPase_c"/>
    <property type="match status" value="1"/>
</dbReference>
<keyword evidence="13" id="KW-0238">DNA-binding</keyword>
<dbReference type="Proteomes" id="UP000194798">
    <property type="component" value="Unassembled WGS sequence"/>
</dbReference>
<evidence type="ECO:0000256" key="15">
    <source>
        <dbReference type="ARBA" id="ARBA00023163"/>
    </source>
</evidence>
<dbReference type="Gene3D" id="1.10.287.130">
    <property type="match status" value="1"/>
</dbReference>
<dbReference type="GO" id="GO:0005524">
    <property type="term" value="F:ATP binding"/>
    <property type="evidence" value="ECO:0007669"/>
    <property type="project" value="UniProtKB-KW"/>
</dbReference>
<dbReference type="Gene3D" id="3.40.50.2300">
    <property type="match status" value="1"/>
</dbReference>
<keyword evidence="12" id="KW-0805">Transcription regulation</keyword>
<dbReference type="GO" id="GO:0000155">
    <property type="term" value="F:phosphorelay sensor kinase activity"/>
    <property type="evidence" value="ECO:0007669"/>
    <property type="project" value="InterPro"/>
</dbReference>
<evidence type="ECO:0000256" key="4">
    <source>
        <dbReference type="ARBA" id="ARBA00022553"/>
    </source>
</evidence>
<comment type="catalytic activity">
    <reaction evidence="1">
        <text>ATP + protein L-histidine = ADP + protein N-phospho-L-histidine.</text>
        <dbReference type="EC" id="2.7.13.3"/>
    </reaction>
</comment>
<keyword evidence="10" id="KW-1133">Transmembrane helix</keyword>
<feature type="coiled-coil region" evidence="17">
    <location>
        <begin position="135"/>
        <end position="169"/>
    </location>
</feature>
<accession>A0A251X545</accession>
<evidence type="ECO:0000256" key="14">
    <source>
        <dbReference type="ARBA" id="ARBA00023136"/>
    </source>
</evidence>
<dbReference type="InterPro" id="IPR004358">
    <property type="entry name" value="Sig_transdc_His_kin-like_C"/>
</dbReference>
<evidence type="ECO:0000256" key="2">
    <source>
        <dbReference type="ARBA" id="ARBA00004370"/>
    </source>
</evidence>
<dbReference type="InterPro" id="IPR003594">
    <property type="entry name" value="HATPase_dom"/>
</dbReference>
<keyword evidence="21" id="KW-1185">Reference proteome</keyword>
<dbReference type="FunFam" id="3.30.565.10:FF:000010">
    <property type="entry name" value="Sensor histidine kinase RcsC"/>
    <property type="match status" value="1"/>
</dbReference>
<dbReference type="SMART" id="SM00448">
    <property type="entry name" value="REC"/>
    <property type="match status" value="1"/>
</dbReference>
<evidence type="ECO:0000313" key="20">
    <source>
        <dbReference type="EMBL" id="OUD12613.1"/>
    </source>
</evidence>
<dbReference type="InterPro" id="IPR005467">
    <property type="entry name" value="His_kinase_dom"/>
</dbReference>
<dbReference type="PROSITE" id="PS50109">
    <property type="entry name" value="HIS_KIN"/>
    <property type="match status" value="1"/>
</dbReference>
<dbReference type="InterPro" id="IPR001789">
    <property type="entry name" value="Sig_transdc_resp-reg_receiver"/>
</dbReference>
<dbReference type="OrthoDB" id="5621394at2"/>
<dbReference type="Pfam" id="PF00072">
    <property type="entry name" value="Response_reg"/>
    <property type="match status" value="1"/>
</dbReference>
<keyword evidence="17" id="KW-0175">Coiled coil</keyword>
<dbReference type="Pfam" id="PF00512">
    <property type="entry name" value="HisKA"/>
    <property type="match status" value="1"/>
</dbReference>
<dbReference type="PANTHER" id="PTHR43047:SF63">
    <property type="entry name" value="HISTIDINE KINASE"/>
    <property type="match status" value="1"/>
</dbReference>
<sequence length="394" mass="43728">MNAATLAPSDEIASKGTLLIVDDTPANVSVLFNFLNTEGFKVLVAKDGKSAIQRAEYASPDLILLDVMMPGMDGFEVCEKLKSQRETREIPIIFMTALADTLDKVKGFSLGAVDYVTKPFQHEEVLARVNTHLKFRRLQQQLQAHAQELEKRNRENEQARAAAESANRAKSVFLANMSHELRTPLNAIIGYTDLLREDAPEMQPNEIVDDLEKIQTAAKQLLTLISDVLDIAKIEAEKTELRLVELDVGHLVEEMITVIKPTLGSNQLEVNCDPNCGKLYSDPVKLQQILLNLLSNAAKFTREGKITLSVERTETLIIFTVSDTGIGIAPEHLEMIFKPFSQVDSSSTRQYGGTGLGLSICRHYCTILQGEVSVESQLHQGSVFTVRLPLYLHP</sequence>
<dbReference type="InterPro" id="IPR011006">
    <property type="entry name" value="CheY-like_superfamily"/>
</dbReference>
<dbReference type="FunFam" id="3.40.50.2300:FF:000001">
    <property type="entry name" value="DNA-binding response regulator PhoB"/>
    <property type="match status" value="1"/>
</dbReference>
<dbReference type="SUPFAM" id="SSF47384">
    <property type="entry name" value="Homodimeric domain of signal transducing histidine kinase"/>
    <property type="match status" value="1"/>
</dbReference>
<dbReference type="Gene3D" id="6.10.250.690">
    <property type="match status" value="1"/>
</dbReference>
<dbReference type="FunFam" id="1.10.287.130:FF:000004">
    <property type="entry name" value="Ethylene receptor 1"/>
    <property type="match status" value="1"/>
</dbReference>
<keyword evidence="5" id="KW-0808">Transferase</keyword>
<evidence type="ECO:0000256" key="17">
    <source>
        <dbReference type="SAM" id="Coils"/>
    </source>
</evidence>
<keyword evidence="9" id="KW-0067">ATP-binding</keyword>
<dbReference type="SUPFAM" id="SSF55874">
    <property type="entry name" value="ATPase domain of HSP90 chaperone/DNA topoisomerase II/histidine kinase"/>
    <property type="match status" value="1"/>
</dbReference>
<gene>
    <name evidence="20" type="ORF">TPSD3_16160</name>
</gene>
<dbReference type="SMART" id="SM00388">
    <property type="entry name" value="HisKA"/>
    <property type="match status" value="1"/>
</dbReference>
<evidence type="ECO:0000256" key="5">
    <source>
        <dbReference type="ARBA" id="ARBA00022679"/>
    </source>
</evidence>
<keyword evidence="8 20" id="KW-0418">Kinase</keyword>
<organism evidence="20 21">
    <name type="scientific">Thioflexithrix psekupsensis</name>
    <dbReference type="NCBI Taxonomy" id="1570016"/>
    <lineage>
        <taxon>Bacteria</taxon>
        <taxon>Pseudomonadati</taxon>
        <taxon>Pseudomonadota</taxon>
        <taxon>Gammaproteobacteria</taxon>
        <taxon>Thiotrichales</taxon>
        <taxon>Thioflexithrix</taxon>
    </lineage>
</organism>
<dbReference type="SUPFAM" id="SSF52172">
    <property type="entry name" value="CheY-like"/>
    <property type="match status" value="1"/>
</dbReference>
<dbReference type="CDD" id="cd19920">
    <property type="entry name" value="REC_PA4781-like"/>
    <property type="match status" value="1"/>
</dbReference>
<dbReference type="Gene3D" id="3.30.565.10">
    <property type="entry name" value="Histidine kinase-like ATPase, C-terminal domain"/>
    <property type="match status" value="1"/>
</dbReference>
<dbReference type="Pfam" id="PF02518">
    <property type="entry name" value="HATPase_c"/>
    <property type="match status" value="1"/>
</dbReference>
<keyword evidence="11" id="KW-0902">Two-component regulatory system</keyword>
<feature type="modified residue" description="4-aspartylphosphate" evidence="16">
    <location>
        <position position="66"/>
    </location>
</feature>
<name>A0A251X545_9GAMM</name>
<evidence type="ECO:0000256" key="3">
    <source>
        <dbReference type="ARBA" id="ARBA00012438"/>
    </source>
</evidence>
<dbReference type="AlphaFoldDB" id="A0A251X545"/>
<dbReference type="PRINTS" id="PR00344">
    <property type="entry name" value="BCTRLSENSOR"/>
</dbReference>
<protein>
    <recommendedName>
        <fullName evidence="3">histidine kinase</fullName>
        <ecNumber evidence="3">2.7.13.3</ecNumber>
    </recommendedName>
</protein>
<evidence type="ECO:0000256" key="9">
    <source>
        <dbReference type="ARBA" id="ARBA00022840"/>
    </source>
</evidence>
<comment type="subcellular location">
    <subcellularLocation>
        <location evidence="2">Membrane</location>
    </subcellularLocation>
</comment>
<keyword evidence="14" id="KW-0472">Membrane</keyword>
<dbReference type="PROSITE" id="PS50110">
    <property type="entry name" value="RESPONSE_REGULATORY"/>
    <property type="match status" value="1"/>
</dbReference>
<reference evidence="20 21" key="1">
    <citation type="submission" date="2016-12" db="EMBL/GenBank/DDBJ databases">
        <title>Thioflexothrix psekupsii D3 genome sequencing and assembly.</title>
        <authorList>
            <person name="Fomenkov A."/>
            <person name="Vincze T."/>
            <person name="Grabovich M."/>
            <person name="Anton B.P."/>
            <person name="Dubinina G."/>
            <person name="Orlova M."/>
            <person name="Belousova E."/>
            <person name="Roberts R.J."/>
        </authorList>
    </citation>
    <scope>NUCLEOTIDE SEQUENCE [LARGE SCALE GENOMIC DNA]</scope>
    <source>
        <strain evidence="20">D3</strain>
    </source>
</reference>
<proteinExistence type="predicted"/>
<dbReference type="CDD" id="cd16922">
    <property type="entry name" value="HATPase_EvgS-ArcB-TorS-like"/>
    <property type="match status" value="1"/>
</dbReference>
<dbReference type="InterPro" id="IPR036097">
    <property type="entry name" value="HisK_dim/P_sf"/>
</dbReference>
<evidence type="ECO:0000256" key="7">
    <source>
        <dbReference type="ARBA" id="ARBA00022741"/>
    </source>
</evidence>
<evidence type="ECO:0000259" key="19">
    <source>
        <dbReference type="PROSITE" id="PS50110"/>
    </source>
</evidence>
<dbReference type="RefSeq" id="WP_086489572.1">
    <property type="nucleotide sequence ID" value="NZ_MSLT01000023.1"/>
</dbReference>
<evidence type="ECO:0000256" key="13">
    <source>
        <dbReference type="ARBA" id="ARBA00023125"/>
    </source>
</evidence>
<evidence type="ECO:0000256" key="11">
    <source>
        <dbReference type="ARBA" id="ARBA00023012"/>
    </source>
</evidence>
<feature type="domain" description="Response regulatory" evidence="19">
    <location>
        <begin position="17"/>
        <end position="133"/>
    </location>
</feature>
<dbReference type="PANTHER" id="PTHR43047">
    <property type="entry name" value="TWO-COMPONENT HISTIDINE PROTEIN KINASE"/>
    <property type="match status" value="1"/>
</dbReference>
<keyword evidence="4 16" id="KW-0597">Phosphoprotein</keyword>
<dbReference type="GO" id="GO:0003677">
    <property type="term" value="F:DNA binding"/>
    <property type="evidence" value="ECO:0007669"/>
    <property type="project" value="UniProtKB-KW"/>
</dbReference>
<dbReference type="EMBL" id="MSLT01000023">
    <property type="protein sequence ID" value="OUD12613.1"/>
    <property type="molecule type" value="Genomic_DNA"/>
</dbReference>
<dbReference type="EC" id="2.7.13.3" evidence="3"/>
<evidence type="ECO:0000313" key="21">
    <source>
        <dbReference type="Proteomes" id="UP000194798"/>
    </source>
</evidence>
<dbReference type="InterPro" id="IPR036890">
    <property type="entry name" value="HATPase_C_sf"/>
</dbReference>
<dbReference type="GO" id="GO:0009927">
    <property type="term" value="F:histidine phosphotransfer kinase activity"/>
    <property type="evidence" value="ECO:0007669"/>
    <property type="project" value="TreeGrafter"/>
</dbReference>
<evidence type="ECO:0000256" key="6">
    <source>
        <dbReference type="ARBA" id="ARBA00022692"/>
    </source>
</evidence>
<keyword evidence="7" id="KW-0547">Nucleotide-binding</keyword>
<keyword evidence="6" id="KW-0812">Transmembrane</keyword>
<evidence type="ECO:0000256" key="8">
    <source>
        <dbReference type="ARBA" id="ARBA00022777"/>
    </source>
</evidence>